<gene>
    <name evidence="2" type="ORF">ABDK96_01930</name>
</gene>
<dbReference type="EMBL" id="JBDXMX010000001">
    <property type="protein sequence ID" value="MEO9246436.1"/>
    <property type="molecule type" value="Genomic_DNA"/>
</dbReference>
<name>A0ABV0IE46_9MICC</name>
<dbReference type="RefSeq" id="WP_347918465.1">
    <property type="nucleotide sequence ID" value="NZ_JBDXMX010000001.1"/>
</dbReference>
<keyword evidence="3" id="KW-1185">Reference proteome</keyword>
<evidence type="ECO:0000313" key="3">
    <source>
        <dbReference type="Proteomes" id="UP001484097"/>
    </source>
</evidence>
<protein>
    <submittedName>
        <fullName evidence="2">Uncharacterized protein</fullName>
    </submittedName>
</protein>
<accession>A0ABV0IE46</accession>
<evidence type="ECO:0000313" key="2">
    <source>
        <dbReference type="EMBL" id="MEO9246436.1"/>
    </source>
</evidence>
<feature type="region of interest" description="Disordered" evidence="1">
    <location>
        <begin position="62"/>
        <end position="95"/>
    </location>
</feature>
<comment type="caution">
    <text evidence="2">The sequence shown here is derived from an EMBL/GenBank/DDBJ whole genome shotgun (WGS) entry which is preliminary data.</text>
</comment>
<evidence type="ECO:0000256" key="1">
    <source>
        <dbReference type="SAM" id="MobiDB-lite"/>
    </source>
</evidence>
<reference evidence="2 3" key="1">
    <citation type="submission" date="2024-05" db="EMBL/GenBank/DDBJ databases">
        <authorList>
            <person name="Yi C."/>
        </authorList>
    </citation>
    <scope>NUCLEOTIDE SEQUENCE [LARGE SCALE GENOMIC DNA]</scope>
    <source>
        <strain evidence="2 3">XS13</strain>
    </source>
</reference>
<dbReference type="Proteomes" id="UP001484097">
    <property type="component" value="Unassembled WGS sequence"/>
</dbReference>
<proteinExistence type="predicted"/>
<sequence>MTYTYGATLTRDQIKDRRIAALEREVASLQHHNQRLRQRTETRIQLWPGDTPAICAARLEAAADEAQPQAPTPIRSHCPEGHELTEDNTTIDGPRRRCRTCRRAASQTRKKAA</sequence>
<organism evidence="2 3">
    <name type="scientific">Citricoccus nitrophenolicus</name>
    <dbReference type="NCBI Taxonomy" id="863575"/>
    <lineage>
        <taxon>Bacteria</taxon>
        <taxon>Bacillati</taxon>
        <taxon>Actinomycetota</taxon>
        <taxon>Actinomycetes</taxon>
        <taxon>Micrococcales</taxon>
        <taxon>Micrococcaceae</taxon>
        <taxon>Citricoccus</taxon>
    </lineage>
</organism>